<accession>A0A1M6ZSM1</accession>
<proteinExistence type="predicted"/>
<protein>
    <recommendedName>
        <fullName evidence="4">DUF2946 domain-containing protein</fullName>
    </recommendedName>
</protein>
<dbReference type="AlphaFoldDB" id="A0A1M6ZSM1"/>
<dbReference type="Pfam" id="PF11162">
    <property type="entry name" value="DUF2946"/>
    <property type="match status" value="1"/>
</dbReference>
<dbReference type="STRING" id="735517.SAMN05444272_0329"/>
<dbReference type="Proteomes" id="UP000186002">
    <property type="component" value="Unassembled WGS sequence"/>
</dbReference>
<keyword evidence="1" id="KW-0812">Transmembrane</keyword>
<gene>
    <name evidence="2" type="ORF">SAMN05444272_0329</name>
</gene>
<organism evidence="2 3">
    <name type="scientific">Roseibium suaedae</name>
    <dbReference type="NCBI Taxonomy" id="735517"/>
    <lineage>
        <taxon>Bacteria</taxon>
        <taxon>Pseudomonadati</taxon>
        <taxon>Pseudomonadota</taxon>
        <taxon>Alphaproteobacteria</taxon>
        <taxon>Hyphomicrobiales</taxon>
        <taxon>Stappiaceae</taxon>
        <taxon>Roseibium</taxon>
    </lineage>
</organism>
<evidence type="ECO:0008006" key="4">
    <source>
        <dbReference type="Google" id="ProtNLM"/>
    </source>
</evidence>
<keyword evidence="1" id="KW-0472">Membrane</keyword>
<keyword evidence="1" id="KW-1133">Transmembrane helix</keyword>
<dbReference type="EMBL" id="FRBW01000001">
    <property type="protein sequence ID" value="SHL33399.1"/>
    <property type="molecule type" value="Genomic_DNA"/>
</dbReference>
<feature type="transmembrane region" description="Helical" evidence="1">
    <location>
        <begin position="85"/>
        <end position="106"/>
    </location>
</feature>
<dbReference type="InterPro" id="IPR021333">
    <property type="entry name" value="DUF2946"/>
</dbReference>
<evidence type="ECO:0000256" key="1">
    <source>
        <dbReference type="SAM" id="Phobius"/>
    </source>
</evidence>
<evidence type="ECO:0000313" key="3">
    <source>
        <dbReference type="Proteomes" id="UP000186002"/>
    </source>
</evidence>
<evidence type="ECO:0000313" key="2">
    <source>
        <dbReference type="EMBL" id="SHL33399.1"/>
    </source>
</evidence>
<name>A0A1M6ZSM1_9HYPH</name>
<feature type="transmembrane region" description="Helical" evidence="1">
    <location>
        <begin position="12"/>
        <end position="32"/>
    </location>
</feature>
<sequence length="143" mass="14792">MRRTGVIPALKTELAAAARILLLLPMLLGLLVPHGYMPDVTPDGRITVVLCTSNGLQTVLLNADGTQAGEDHGLPSKGGREGSQVSSGLCAFAAAASLAAILSPSVEHSFIRQRSVHHPVPVKLALKSGIPGRRGARAPPVVL</sequence>
<keyword evidence="3" id="KW-1185">Reference proteome</keyword>
<reference evidence="2 3" key="1">
    <citation type="submission" date="2016-11" db="EMBL/GenBank/DDBJ databases">
        <authorList>
            <person name="Jaros S."/>
            <person name="Januszkiewicz K."/>
            <person name="Wedrychowicz H."/>
        </authorList>
    </citation>
    <scope>NUCLEOTIDE SEQUENCE [LARGE SCALE GENOMIC DNA]</scope>
    <source>
        <strain evidence="2 3">DSM 22153</strain>
    </source>
</reference>